<dbReference type="Gene3D" id="2.40.50.140">
    <property type="entry name" value="Nucleic acid-binding proteins"/>
    <property type="match status" value="1"/>
</dbReference>
<dbReference type="PANTHER" id="PTHR13691:SF5">
    <property type="entry name" value="LARGE RIBOSOMAL SUBUNIT PROTEIN UL2M"/>
    <property type="match status" value="1"/>
</dbReference>
<evidence type="ECO:0000256" key="4">
    <source>
        <dbReference type="ARBA" id="ARBA00035242"/>
    </source>
</evidence>
<dbReference type="NCBIfam" id="TIGR01171">
    <property type="entry name" value="rplB_bact"/>
    <property type="match status" value="1"/>
</dbReference>
<dbReference type="GO" id="GO:0015934">
    <property type="term" value="C:large ribosomal subunit"/>
    <property type="evidence" value="ECO:0007669"/>
    <property type="project" value="InterPro"/>
</dbReference>
<dbReference type="GO" id="GO:0003735">
    <property type="term" value="F:structural constituent of ribosome"/>
    <property type="evidence" value="ECO:0007669"/>
    <property type="project" value="InterPro"/>
</dbReference>
<keyword evidence="5" id="KW-0694">RNA-binding</keyword>
<dbReference type="SUPFAM" id="SSF50249">
    <property type="entry name" value="Nucleic acid-binding proteins"/>
    <property type="match status" value="1"/>
</dbReference>
<dbReference type="FunFam" id="4.10.950.10:FF:000001">
    <property type="entry name" value="50S ribosomal protein L2"/>
    <property type="match status" value="1"/>
</dbReference>
<dbReference type="Pfam" id="PF03947">
    <property type="entry name" value="Ribosomal_L2_C"/>
    <property type="match status" value="1"/>
</dbReference>
<evidence type="ECO:0000313" key="10">
    <source>
        <dbReference type="Proteomes" id="UP000177900"/>
    </source>
</evidence>
<evidence type="ECO:0000259" key="7">
    <source>
        <dbReference type="SMART" id="SM01382"/>
    </source>
</evidence>
<evidence type="ECO:0000256" key="5">
    <source>
        <dbReference type="HAMAP-Rule" id="MF_01320"/>
    </source>
</evidence>
<comment type="function">
    <text evidence="5">One of the primary rRNA binding proteins. Required for association of the 30S and 50S subunits to form the 70S ribosome, for tRNA binding and peptide bond formation. It has been suggested to have peptidyltransferase activity; this is somewhat controversial. Makes several contacts with the 16S rRNA in the 70S ribosome.</text>
</comment>
<dbReference type="InterPro" id="IPR005880">
    <property type="entry name" value="Ribosomal_uL2_bac/org-type"/>
</dbReference>
<sequence>MAIKKLRGTSPARRFMTKTAENLTRQRPLKSLVEPIPKTGGRDRSGKISVRHKGGRHKRLYRLIDFRRDKFGVPSTVVSIEYDPNRTSLIAQVNYADGEKRYILAPNGIKIGDKIISGEKVEVTLGNTMPLKNTPLGTQVHNIELIPSKGGQLARSAGSYATLMAKEGGHAHLRLPSGEIRKVPLAALATIGTLGNIDWKNITFGKAGRKRHLGIRPTVRGVAMSPRDHPHGGGEGKSGIGMSSPKSPWGKRTLGKKTRKKGKNSDKFIITKRK</sequence>
<feature type="compositionally biased region" description="Basic residues" evidence="6">
    <location>
        <begin position="253"/>
        <end position="262"/>
    </location>
</feature>
<dbReference type="InterPro" id="IPR002171">
    <property type="entry name" value="Ribosomal_uL2"/>
</dbReference>
<dbReference type="PANTHER" id="PTHR13691">
    <property type="entry name" value="RIBOSOMAL PROTEIN L2"/>
    <property type="match status" value="1"/>
</dbReference>
<evidence type="ECO:0000313" key="9">
    <source>
        <dbReference type="EMBL" id="OGY27153.1"/>
    </source>
</evidence>
<dbReference type="GO" id="GO:0002181">
    <property type="term" value="P:cytoplasmic translation"/>
    <property type="evidence" value="ECO:0007669"/>
    <property type="project" value="TreeGrafter"/>
</dbReference>
<keyword evidence="3 5" id="KW-0687">Ribonucleoprotein</keyword>
<dbReference type="SMART" id="SM01382">
    <property type="entry name" value="Ribosomal_L2_C"/>
    <property type="match status" value="1"/>
</dbReference>
<organism evidence="9 10">
    <name type="scientific">Candidatus Woykebacteria bacterium RIFCSPHIGHO2_01_FULL_39_12</name>
    <dbReference type="NCBI Taxonomy" id="1802599"/>
    <lineage>
        <taxon>Bacteria</taxon>
        <taxon>Candidatus Woykeibacteriota</taxon>
    </lineage>
</organism>
<dbReference type="SMART" id="SM01383">
    <property type="entry name" value="Ribosomal_L2"/>
    <property type="match status" value="1"/>
</dbReference>
<dbReference type="InterPro" id="IPR014722">
    <property type="entry name" value="Rib_uL2_dom2"/>
</dbReference>
<protein>
    <recommendedName>
        <fullName evidence="4 5">Large ribosomal subunit protein uL2</fullName>
    </recommendedName>
</protein>
<dbReference type="InterPro" id="IPR008991">
    <property type="entry name" value="Translation_prot_SH3-like_sf"/>
</dbReference>
<dbReference type="InterPro" id="IPR012340">
    <property type="entry name" value="NA-bd_OB-fold"/>
</dbReference>
<dbReference type="PIRSF" id="PIRSF002158">
    <property type="entry name" value="Ribosomal_L2"/>
    <property type="match status" value="1"/>
</dbReference>
<proteinExistence type="inferred from homology"/>
<dbReference type="AlphaFoldDB" id="A0A1G1WHH3"/>
<dbReference type="Pfam" id="PF00181">
    <property type="entry name" value="Ribosomal_L2_N"/>
    <property type="match status" value="1"/>
</dbReference>
<evidence type="ECO:0000256" key="3">
    <source>
        <dbReference type="ARBA" id="ARBA00023274"/>
    </source>
</evidence>
<dbReference type="GO" id="GO:0016740">
    <property type="term" value="F:transferase activity"/>
    <property type="evidence" value="ECO:0007669"/>
    <property type="project" value="InterPro"/>
</dbReference>
<dbReference type="Gene3D" id="2.30.30.30">
    <property type="match status" value="1"/>
</dbReference>
<reference evidence="9 10" key="1">
    <citation type="journal article" date="2016" name="Nat. Commun.">
        <title>Thousands of microbial genomes shed light on interconnected biogeochemical processes in an aquifer system.</title>
        <authorList>
            <person name="Anantharaman K."/>
            <person name="Brown C.T."/>
            <person name="Hug L.A."/>
            <person name="Sharon I."/>
            <person name="Castelle C.J."/>
            <person name="Probst A.J."/>
            <person name="Thomas B.C."/>
            <person name="Singh A."/>
            <person name="Wilkins M.J."/>
            <person name="Karaoz U."/>
            <person name="Brodie E.L."/>
            <person name="Williams K.H."/>
            <person name="Hubbard S.S."/>
            <person name="Banfield J.F."/>
        </authorList>
    </citation>
    <scope>NUCLEOTIDE SEQUENCE [LARGE SCALE GENOMIC DNA]</scope>
</reference>
<name>A0A1G1WHH3_9BACT</name>
<evidence type="ECO:0000256" key="2">
    <source>
        <dbReference type="ARBA" id="ARBA00022980"/>
    </source>
</evidence>
<feature type="domain" description="Large ribosomal subunit protein uL2 C-terminal" evidence="7">
    <location>
        <begin position="123"/>
        <end position="252"/>
    </location>
</feature>
<feature type="region of interest" description="Disordered" evidence="6">
    <location>
        <begin position="222"/>
        <end position="274"/>
    </location>
</feature>
<keyword evidence="2 5" id="KW-0689">Ribosomal protein</keyword>
<dbReference type="HAMAP" id="MF_01320_B">
    <property type="entry name" value="Ribosomal_uL2_B"/>
    <property type="match status" value="1"/>
</dbReference>
<dbReference type="InterPro" id="IPR022669">
    <property type="entry name" value="Ribosomal_uL2_C"/>
</dbReference>
<comment type="similarity">
    <text evidence="1 5">Belongs to the universal ribosomal protein uL2 family.</text>
</comment>
<comment type="caution">
    <text evidence="9">The sequence shown here is derived from an EMBL/GenBank/DDBJ whole genome shotgun (WGS) entry which is preliminary data.</text>
</comment>
<dbReference type="InterPro" id="IPR022666">
    <property type="entry name" value="Ribosomal_uL2_RNA-bd_dom"/>
</dbReference>
<evidence type="ECO:0000259" key="8">
    <source>
        <dbReference type="SMART" id="SM01383"/>
    </source>
</evidence>
<evidence type="ECO:0000256" key="6">
    <source>
        <dbReference type="SAM" id="MobiDB-lite"/>
    </source>
</evidence>
<dbReference type="SUPFAM" id="SSF50104">
    <property type="entry name" value="Translation proteins SH3-like domain"/>
    <property type="match status" value="1"/>
</dbReference>
<gene>
    <name evidence="5" type="primary">rplB</name>
    <name evidence="9" type="ORF">A2864_00460</name>
</gene>
<dbReference type="EMBL" id="MHCV01000039">
    <property type="protein sequence ID" value="OGY27153.1"/>
    <property type="molecule type" value="Genomic_DNA"/>
</dbReference>
<keyword evidence="5" id="KW-0699">rRNA-binding</keyword>
<feature type="domain" description="Large ribosomal subunit protein uL2 RNA-binding" evidence="8">
    <location>
        <begin position="41"/>
        <end position="117"/>
    </location>
</feature>
<dbReference type="InterPro" id="IPR014726">
    <property type="entry name" value="Ribosomal_uL2_dom3"/>
</dbReference>
<accession>A0A1G1WHH3</accession>
<dbReference type="FunFam" id="2.30.30.30:FF:000001">
    <property type="entry name" value="50S ribosomal protein L2"/>
    <property type="match status" value="1"/>
</dbReference>
<dbReference type="Gene3D" id="4.10.950.10">
    <property type="entry name" value="Ribosomal protein L2, domain 3"/>
    <property type="match status" value="1"/>
</dbReference>
<dbReference type="Proteomes" id="UP000177900">
    <property type="component" value="Unassembled WGS sequence"/>
</dbReference>
<comment type="subunit">
    <text evidence="5">Part of the 50S ribosomal subunit. Forms a bridge to the 30S subunit in the 70S ribosome.</text>
</comment>
<dbReference type="GO" id="GO:0019843">
    <property type="term" value="F:rRNA binding"/>
    <property type="evidence" value="ECO:0007669"/>
    <property type="project" value="UniProtKB-UniRule"/>
</dbReference>
<evidence type="ECO:0000256" key="1">
    <source>
        <dbReference type="ARBA" id="ARBA00005636"/>
    </source>
</evidence>